<evidence type="ECO:0000256" key="3">
    <source>
        <dbReference type="PROSITE-ProRule" id="PRU00221"/>
    </source>
</evidence>
<feature type="repeat" description="WD" evidence="3">
    <location>
        <begin position="687"/>
        <end position="725"/>
    </location>
</feature>
<dbReference type="STRING" id="983967.A0A1E4T030"/>
<feature type="repeat" description="WD" evidence="3">
    <location>
        <begin position="448"/>
        <end position="487"/>
    </location>
</feature>
<keyword evidence="1 3" id="KW-0853">WD repeat</keyword>
<dbReference type="EMBL" id="KV453853">
    <property type="protein sequence ID" value="ODV85125.1"/>
    <property type="molecule type" value="Genomic_DNA"/>
</dbReference>
<dbReference type="Pfam" id="PF12937">
    <property type="entry name" value="F-box-like"/>
    <property type="match status" value="1"/>
</dbReference>
<dbReference type="SUPFAM" id="SSF50978">
    <property type="entry name" value="WD40 repeat-like"/>
    <property type="match status" value="1"/>
</dbReference>
<dbReference type="InterPro" id="IPR020472">
    <property type="entry name" value="WD40_PAC1"/>
</dbReference>
<feature type="compositionally biased region" description="Low complexity" evidence="4">
    <location>
        <begin position="199"/>
        <end position="214"/>
    </location>
</feature>
<dbReference type="CDD" id="cd00200">
    <property type="entry name" value="WD40"/>
    <property type="match status" value="1"/>
</dbReference>
<dbReference type="SMART" id="SM00256">
    <property type="entry name" value="FBOX"/>
    <property type="match status" value="1"/>
</dbReference>
<feature type="compositionally biased region" description="Polar residues" evidence="4">
    <location>
        <begin position="152"/>
        <end position="190"/>
    </location>
</feature>
<feature type="repeat" description="WD" evidence="3">
    <location>
        <begin position="605"/>
        <end position="646"/>
    </location>
</feature>
<dbReference type="PROSITE" id="PS00678">
    <property type="entry name" value="WD_REPEATS_1"/>
    <property type="match status" value="4"/>
</dbReference>
<accession>A0A1E4T030</accession>
<evidence type="ECO:0000313" key="6">
    <source>
        <dbReference type="EMBL" id="ODV85125.1"/>
    </source>
</evidence>
<feature type="compositionally biased region" description="Low complexity" evidence="4">
    <location>
        <begin position="16"/>
        <end position="28"/>
    </location>
</feature>
<dbReference type="Pfam" id="PF00400">
    <property type="entry name" value="WD40"/>
    <property type="match status" value="7"/>
</dbReference>
<dbReference type="PRINTS" id="PR00320">
    <property type="entry name" value="GPROTEINBRPT"/>
</dbReference>
<dbReference type="InterPro" id="IPR036047">
    <property type="entry name" value="F-box-like_dom_sf"/>
</dbReference>
<keyword evidence="7" id="KW-1185">Reference proteome</keyword>
<dbReference type="PANTHER" id="PTHR19848">
    <property type="entry name" value="WD40 REPEAT PROTEIN"/>
    <property type="match status" value="1"/>
</dbReference>
<dbReference type="AlphaFoldDB" id="A0A1E4T030"/>
<dbReference type="PROSITE" id="PS50082">
    <property type="entry name" value="WD_REPEATS_2"/>
    <property type="match status" value="6"/>
</dbReference>
<feature type="domain" description="F-box" evidence="5">
    <location>
        <begin position="302"/>
        <end position="349"/>
    </location>
</feature>
<dbReference type="InterPro" id="IPR015943">
    <property type="entry name" value="WD40/YVTN_repeat-like_dom_sf"/>
</dbReference>
<evidence type="ECO:0000256" key="1">
    <source>
        <dbReference type="ARBA" id="ARBA00022574"/>
    </source>
</evidence>
<evidence type="ECO:0000256" key="4">
    <source>
        <dbReference type="SAM" id="MobiDB-lite"/>
    </source>
</evidence>
<dbReference type="SMART" id="SM00320">
    <property type="entry name" value="WD40"/>
    <property type="match status" value="7"/>
</dbReference>
<dbReference type="Proteomes" id="UP000094801">
    <property type="component" value="Unassembled WGS sequence"/>
</dbReference>
<sequence length="782" mass="87297">MSSLDNQVIFPAGHTNSSPVSVRQPSRSSNEENRNNDETMGNQVPDFPLSNIDHSSVFPGIYNVSNTTKISGALQKKLSQLTTNTTVTNSSTHPLSSTLSNVSLSLKSRKRLNSEGLTRNSGDSEMTDASYMVVQNKASGTPPTKKRLVDPNASTTNSGSTLHSAMASPTSTSNSEGMPRISTPSNTSHIASMPFSDDLQQLPLPSPSASPIQSGQLHEIEEGDNEDQECDEIEDDIARTISNSLMKHPLKSHDLMRVLNDLVLRLPPGSDESNMLLWNLLQRTDRSTLSSLSDTIKRSLRKDIITLLPSEITMKIFGYVDYVSLLKSSEVCKNWLNILTQSYDFWKDLLFKDGFISTQEEFNAEYEWIKSLKPEKNSSQITKAMYRRRLTISRRWKDLNFTPRRITLPDGANVITCLQFDGDKIVAGSDDHRITIYDTLTGATRSVLSGHNGGVWAMKYTGNTLASGSTDRSVRIWNIKQGKCTHIFRGHTSTVRCLEILEPRQIGVDDEGKPVMFPTQTLLVTGSRDSTLYVWKLPMTGEDDELPEEPIELEENSNKYLVRILRGHTASVRAVSGYANTLVSISYDTNVRVWDLRTGECKWLLSGHTDRIYSCVLDTKRNRCISGSVDNTVRIWDLNTGETMAVLEGHQMLVGLITLSDNALVSAAADSTVRIWDPQTGDSRHVLRGHTRAITCVQHDDNLIISGSNGMLKMWDTKTGKFIRDLLDDVDGDVWQAKFDYRRCVAAVQKNDRTFIEILDFEVPGTSPLNDYDEDQSMDEFN</sequence>
<dbReference type="PROSITE" id="PS50294">
    <property type="entry name" value="WD_REPEATS_REGION"/>
    <property type="match status" value="4"/>
</dbReference>
<dbReference type="Gene3D" id="1.20.1280.50">
    <property type="match status" value="1"/>
</dbReference>
<feature type="compositionally biased region" description="Polar residues" evidence="4">
    <location>
        <begin position="115"/>
        <end position="124"/>
    </location>
</feature>
<evidence type="ECO:0000313" key="7">
    <source>
        <dbReference type="Proteomes" id="UP000094801"/>
    </source>
</evidence>
<dbReference type="PANTHER" id="PTHR19848:SF8">
    <property type="entry name" value="F-BOX AND WD REPEAT DOMAIN CONTAINING 7"/>
    <property type="match status" value="1"/>
</dbReference>
<dbReference type="InterPro" id="IPR036322">
    <property type="entry name" value="WD40_repeat_dom_sf"/>
</dbReference>
<evidence type="ECO:0000256" key="2">
    <source>
        <dbReference type="ARBA" id="ARBA00022737"/>
    </source>
</evidence>
<organism evidence="6 7">
    <name type="scientific">[Candida] arabinofermentans NRRL YB-2248</name>
    <dbReference type="NCBI Taxonomy" id="983967"/>
    <lineage>
        <taxon>Eukaryota</taxon>
        <taxon>Fungi</taxon>
        <taxon>Dikarya</taxon>
        <taxon>Ascomycota</taxon>
        <taxon>Saccharomycotina</taxon>
        <taxon>Pichiomycetes</taxon>
        <taxon>Pichiales</taxon>
        <taxon>Pichiaceae</taxon>
        <taxon>Ogataea</taxon>
        <taxon>Ogataea/Candida clade</taxon>
    </lineage>
</organism>
<feature type="region of interest" description="Disordered" evidence="4">
    <location>
        <begin position="110"/>
        <end position="129"/>
    </location>
</feature>
<feature type="region of interest" description="Disordered" evidence="4">
    <location>
        <begin position="137"/>
        <end position="215"/>
    </location>
</feature>
<dbReference type="OrthoDB" id="190105at2759"/>
<feature type="repeat" description="WD" evidence="3">
    <location>
        <begin position="647"/>
        <end position="686"/>
    </location>
</feature>
<feature type="repeat" description="WD" evidence="3">
    <location>
        <begin position="518"/>
        <end position="537"/>
    </location>
</feature>
<dbReference type="InterPro" id="IPR001810">
    <property type="entry name" value="F-box_dom"/>
</dbReference>
<feature type="region of interest" description="Disordered" evidence="4">
    <location>
        <begin position="1"/>
        <end position="51"/>
    </location>
</feature>
<dbReference type="InterPro" id="IPR001680">
    <property type="entry name" value="WD40_rpt"/>
</dbReference>
<feature type="repeat" description="WD" evidence="3">
    <location>
        <begin position="565"/>
        <end position="600"/>
    </location>
</feature>
<name>A0A1E4T030_9ASCO</name>
<gene>
    <name evidence="6" type="ORF">CANARDRAFT_28425</name>
</gene>
<dbReference type="SUPFAM" id="SSF81383">
    <property type="entry name" value="F-box domain"/>
    <property type="match status" value="1"/>
</dbReference>
<reference evidence="7" key="1">
    <citation type="submission" date="2016-04" db="EMBL/GenBank/DDBJ databases">
        <title>Comparative genomics of biotechnologically important yeasts.</title>
        <authorList>
            <consortium name="DOE Joint Genome Institute"/>
            <person name="Riley R."/>
            <person name="Haridas S."/>
            <person name="Wolfe K.H."/>
            <person name="Lopes M.R."/>
            <person name="Hittinger C.T."/>
            <person name="Goker M."/>
            <person name="Salamov A."/>
            <person name="Wisecaver J."/>
            <person name="Long T.M."/>
            <person name="Aerts A.L."/>
            <person name="Barry K."/>
            <person name="Choi C."/>
            <person name="Clum A."/>
            <person name="Coughlan A.Y."/>
            <person name="Deshpande S."/>
            <person name="Douglass A.P."/>
            <person name="Hanson S.J."/>
            <person name="Klenk H.-P."/>
            <person name="Labutti K."/>
            <person name="Lapidus A."/>
            <person name="Lindquist E."/>
            <person name="Lipzen A."/>
            <person name="Meier-Kolthoff J.P."/>
            <person name="Ohm R.A."/>
            <person name="Otillar R.P."/>
            <person name="Pangilinan J."/>
            <person name="Peng Y."/>
            <person name="Rokas A."/>
            <person name="Rosa C.A."/>
            <person name="Scheuner C."/>
            <person name="Sibirny A.A."/>
            <person name="Slot J.C."/>
            <person name="Stielow J.B."/>
            <person name="Sun H."/>
            <person name="Kurtzman C.P."/>
            <person name="Blackwell M."/>
            <person name="Grigoriev I.V."/>
            <person name="Jeffries T.W."/>
        </authorList>
    </citation>
    <scope>NUCLEOTIDE SEQUENCE [LARGE SCALE GENOMIC DNA]</scope>
    <source>
        <strain evidence="7">NRRL YB-2248</strain>
    </source>
</reference>
<dbReference type="Gene3D" id="2.130.10.10">
    <property type="entry name" value="YVTN repeat-like/Quinoprotein amine dehydrogenase"/>
    <property type="match status" value="1"/>
</dbReference>
<dbReference type="InterPro" id="IPR019775">
    <property type="entry name" value="WD40_repeat_CS"/>
</dbReference>
<keyword evidence="2" id="KW-0677">Repeat</keyword>
<proteinExistence type="predicted"/>
<protein>
    <recommendedName>
        <fullName evidence="5">F-box domain-containing protein</fullName>
    </recommendedName>
</protein>
<dbReference type="PROSITE" id="PS50181">
    <property type="entry name" value="FBOX"/>
    <property type="match status" value="1"/>
</dbReference>
<evidence type="ECO:0000259" key="5">
    <source>
        <dbReference type="PROSITE" id="PS50181"/>
    </source>
</evidence>